<dbReference type="EMBL" id="MRCB01000004">
    <property type="protein sequence ID" value="OKH25240.1"/>
    <property type="molecule type" value="Genomic_DNA"/>
</dbReference>
<dbReference type="InterPro" id="IPR046761">
    <property type="entry name" value="Tab2-like_C"/>
</dbReference>
<proteinExistence type="predicted"/>
<evidence type="ECO:0000313" key="3">
    <source>
        <dbReference type="EMBL" id="OKH25240.1"/>
    </source>
</evidence>
<keyword evidence="4" id="KW-1185">Reference proteome</keyword>
<name>A0A1U7HNR5_9CYAN</name>
<feature type="domain" description="RNA-binding protein Tab2-like N-terminal" evidence="1">
    <location>
        <begin position="4"/>
        <end position="114"/>
    </location>
</feature>
<dbReference type="InterPro" id="IPR009472">
    <property type="entry name" value="Tab2-like"/>
</dbReference>
<accession>A0A1U7HNR5</accession>
<organism evidence="3 4">
    <name type="scientific">Hydrococcus rivularis NIES-593</name>
    <dbReference type="NCBI Taxonomy" id="1921803"/>
    <lineage>
        <taxon>Bacteria</taxon>
        <taxon>Bacillati</taxon>
        <taxon>Cyanobacteriota</taxon>
        <taxon>Cyanophyceae</taxon>
        <taxon>Pleurocapsales</taxon>
        <taxon>Hydrococcaceae</taxon>
        <taxon>Hydrococcus</taxon>
    </lineage>
</organism>
<dbReference type="AlphaFoldDB" id="A0A1U7HNR5"/>
<dbReference type="PANTHER" id="PTHR34556">
    <property type="match status" value="1"/>
</dbReference>
<gene>
    <name evidence="3" type="ORF">NIES593_05645</name>
</gene>
<protein>
    <recommendedName>
        <fullName evidence="5">DUF1092 domain-containing protein</fullName>
    </recommendedName>
</protein>
<evidence type="ECO:0008006" key="5">
    <source>
        <dbReference type="Google" id="ProtNLM"/>
    </source>
</evidence>
<dbReference type="STRING" id="1921803.NIES593_05645"/>
<dbReference type="Proteomes" id="UP000186868">
    <property type="component" value="Unassembled WGS sequence"/>
</dbReference>
<evidence type="ECO:0000259" key="1">
    <source>
        <dbReference type="Pfam" id="PF06485"/>
    </source>
</evidence>
<dbReference type="PANTHER" id="PTHR34556:SF2">
    <property type="entry name" value="PROTEIN TAB2 HOMOLOG, CHLOROPLASTIC"/>
    <property type="match status" value="1"/>
</dbReference>
<feature type="domain" description="RNA-binding protein Tab2/Atab2 C-terminal" evidence="2">
    <location>
        <begin position="133"/>
        <end position="287"/>
    </location>
</feature>
<dbReference type="OrthoDB" id="420270at2"/>
<sequence length="291" mass="32680">MTKIWELDFYSRPILDENKKKLWEVLICETPTDSKQSPDSLFKYSQFCSNQSVNSLWLQQEIKKAIAQAGVAPKKIRFFRRQMNNMIVKACEDLGIPPAPSRRTYALERWLAQRLKEFYPNQPGYDAAAAKSASVQYPPLNATPLPDAVRGDKGDKWAFVSLEASAFEEMNEWDIAFGEAFPLSLAGVTPEMKIPGLIIFSSRALPLAGWMSGLELAFLKFEGGSRPIVRLETGASDSWILASLTDPKMLAEAKGFEEAKQKAQQVHFLAIQSNPESESFAGFWLLKGEKF</sequence>
<dbReference type="Pfam" id="PF06485">
    <property type="entry name" value="Tab2-like_N"/>
    <property type="match status" value="1"/>
</dbReference>
<dbReference type="RefSeq" id="WP_073598648.1">
    <property type="nucleotide sequence ID" value="NZ_MRCB01000004.1"/>
</dbReference>
<dbReference type="GO" id="GO:0003723">
    <property type="term" value="F:RNA binding"/>
    <property type="evidence" value="ECO:0007669"/>
    <property type="project" value="InterPro"/>
</dbReference>
<evidence type="ECO:0000259" key="2">
    <source>
        <dbReference type="Pfam" id="PF20429"/>
    </source>
</evidence>
<dbReference type="InterPro" id="IPR046760">
    <property type="entry name" value="Tab2-like_N"/>
</dbReference>
<reference evidence="3 4" key="1">
    <citation type="submission" date="2016-11" db="EMBL/GenBank/DDBJ databases">
        <title>Draft Genome Sequences of Nine Cyanobacterial Strains from Diverse Habitats.</title>
        <authorList>
            <person name="Zhu T."/>
            <person name="Hou S."/>
            <person name="Lu X."/>
            <person name="Hess W.R."/>
        </authorList>
    </citation>
    <scope>NUCLEOTIDE SEQUENCE [LARGE SCALE GENOMIC DNA]</scope>
    <source>
        <strain evidence="3 4">NIES-593</strain>
    </source>
</reference>
<evidence type="ECO:0000313" key="4">
    <source>
        <dbReference type="Proteomes" id="UP000186868"/>
    </source>
</evidence>
<dbReference type="Pfam" id="PF20429">
    <property type="entry name" value="Tab2-like_C"/>
    <property type="match status" value="1"/>
</dbReference>
<comment type="caution">
    <text evidence="3">The sequence shown here is derived from an EMBL/GenBank/DDBJ whole genome shotgun (WGS) entry which is preliminary data.</text>
</comment>